<evidence type="ECO:0000313" key="3">
    <source>
        <dbReference type="Proteomes" id="UP000215199"/>
    </source>
</evidence>
<gene>
    <name evidence="2" type="ORF">CF165_15475</name>
</gene>
<reference evidence="3" key="1">
    <citation type="submission" date="2017-07" db="EMBL/GenBank/DDBJ databases">
        <title>Comparative genome mining reveals phylogenetic distribution patterns of secondary metabolites in Amycolatopsis.</title>
        <authorList>
            <person name="Adamek M."/>
            <person name="Alanjary M."/>
            <person name="Sales-Ortells H."/>
            <person name="Goodfellow M."/>
            <person name="Bull A.T."/>
            <person name="Kalinowski J."/>
            <person name="Ziemert N."/>
        </authorList>
    </citation>
    <scope>NUCLEOTIDE SEQUENCE [LARGE SCALE GENOMIC DNA]</scope>
    <source>
        <strain evidence="3">H5</strain>
    </source>
</reference>
<keyword evidence="1" id="KW-0812">Transmembrane</keyword>
<dbReference type="AlphaFoldDB" id="A0A229T9A5"/>
<dbReference type="EMBL" id="NMUL01000012">
    <property type="protein sequence ID" value="OXM67802.1"/>
    <property type="molecule type" value="Genomic_DNA"/>
</dbReference>
<protein>
    <submittedName>
        <fullName evidence="2">Uncharacterized protein</fullName>
    </submittedName>
</protein>
<dbReference type="RefSeq" id="WP_143268597.1">
    <property type="nucleotide sequence ID" value="NZ_NMUL01000012.1"/>
</dbReference>
<keyword evidence="1" id="KW-0472">Membrane</keyword>
<proteinExistence type="predicted"/>
<keyword evidence="3" id="KW-1185">Reference proteome</keyword>
<evidence type="ECO:0000256" key="1">
    <source>
        <dbReference type="SAM" id="Phobius"/>
    </source>
</evidence>
<sequence>MNRGELRLADGENLLWQCSPRLVPAVVKNRKLLVALFVLWLSVTGWFVVFGDVTGAVVSIAVGSVAALVARQRQNAIELVEYFVTDRRIVVHTDEEGKFEERVYPMAELPEAVLRQHPDGTGTITFAGAEDRRLRRVVHFDRYAERDLVLRAIDHAQKVYEHVRRARDSAGGASAE</sequence>
<accession>A0A229T9A5</accession>
<comment type="caution">
    <text evidence="2">The sequence shown here is derived from an EMBL/GenBank/DDBJ whole genome shotgun (WGS) entry which is preliminary data.</text>
</comment>
<name>A0A229T9A5_9PSEU</name>
<feature type="transmembrane region" description="Helical" evidence="1">
    <location>
        <begin position="32"/>
        <end position="49"/>
    </location>
</feature>
<dbReference type="Proteomes" id="UP000215199">
    <property type="component" value="Unassembled WGS sequence"/>
</dbReference>
<organism evidence="2 3">
    <name type="scientific">Amycolatopsis vastitatis</name>
    <dbReference type="NCBI Taxonomy" id="1905142"/>
    <lineage>
        <taxon>Bacteria</taxon>
        <taxon>Bacillati</taxon>
        <taxon>Actinomycetota</taxon>
        <taxon>Actinomycetes</taxon>
        <taxon>Pseudonocardiales</taxon>
        <taxon>Pseudonocardiaceae</taxon>
        <taxon>Amycolatopsis</taxon>
    </lineage>
</organism>
<keyword evidence="1" id="KW-1133">Transmembrane helix</keyword>
<feature type="transmembrane region" description="Helical" evidence="1">
    <location>
        <begin position="55"/>
        <end position="71"/>
    </location>
</feature>
<evidence type="ECO:0000313" key="2">
    <source>
        <dbReference type="EMBL" id="OXM67802.1"/>
    </source>
</evidence>